<evidence type="ECO:0000256" key="1">
    <source>
        <dbReference type="SAM" id="Phobius"/>
    </source>
</evidence>
<reference evidence="3" key="1">
    <citation type="submission" date="2021-06" db="EMBL/GenBank/DDBJ databases">
        <authorList>
            <person name="Hodson N. C."/>
            <person name="Mongue J. A."/>
            <person name="Jaron S. K."/>
        </authorList>
    </citation>
    <scope>NUCLEOTIDE SEQUENCE</scope>
</reference>
<gene>
    <name evidence="3" type="ORF">AFUS01_LOCUS28712</name>
</gene>
<proteinExistence type="predicted"/>
<keyword evidence="4" id="KW-1185">Reference proteome</keyword>
<accession>A0A8J2KHQ7</accession>
<keyword evidence="1" id="KW-0812">Transmembrane</keyword>
<dbReference type="InterPro" id="IPR055355">
    <property type="entry name" value="ZP-C"/>
</dbReference>
<dbReference type="EMBL" id="CAJVCH010413782">
    <property type="protein sequence ID" value="CAG7818191.1"/>
    <property type="molecule type" value="Genomic_DNA"/>
</dbReference>
<evidence type="ECO:0000313" key="3">
    <source>
        <dbReference type="EMBL" id="CAG7818191.1"/>
    </source>
</evidence>
<dbReference type="PANTHER" id="PTHR46560">
    <property type="entry name" value="CYPHER, ISOFORM B"/>
    <property type="match status" value="1"/>
</dbReference>
<protein>
    <recommendedName>
        <fullName evidence="2">ZP domain-containing protein</fullName>
    </recommendedName>
</protein>
<comment type="caution">
    <text evidence="3">The sequence shown here is derived from an EMBL/GenBank/DDBJ whole genome shotgun (WGS) entry which is preliminary data.</text>
</comment>
<dbReference type="InterPro" id="IPR001507">
    <property type="entry name" value="ZP_dom"/>
</dbReference>
<dbReference type="Proteomes" id="UP000708208">
    <property type="component" value="Unassembled WGS sequence"/>
</dbReference>
<evidence type="ECO:0000259" key="2">
    <source>
        <dbReference type="PROSITE" id="PS51034"/>
    </source>
</evidence>
<keyword evidence="1" id="KW-1133">Transmembrane helix</keyword>
<organism evidence="3 4">
    <name type="scientific">Allacma fusca</name>
    <dbReference type="NCBI Taxonomy" id="39272"/>
    <lineage>
        <taxon>Eukaryota</taxon>
        <taxon>Metazoa</taxon>
        <taxon>Ecdysozoa</taxon>
        <taxon>Arthropoda</taxon>
        <taxon>Hexapoda</taxon>
        <taxon>Collembola</taxon>
        <taxon>Symphypleona</taxon>
        <taxon>Sminthuridae</taxon>
        <taxon>Allacma</taxon>
    </lineage>
</organism>
<name>A0A8J2KHQ7_9HEXA</name>
<keyword evidence="1" id="KW-0472">Membrane</keyword>
<dbReference type="PANTHER" id="PTHR46560:SF4">
    <property type="entry name" value="DUSKY"/>
    <property type="match status" value="1"/>
</dbReference>
<dbReference type="PROSITE" id="PS51034">
    <property type="entry name" value="ZP_2"/>
    <property type="match status" value="1"/>
</dbReference>
<evidence type="ECO:0000313" key="4">
    <source>
        <dbReference type="Proteomes" id="UP000708208"/>
    </source>
</evidence>
<dbReference type="OrthoDB" id="10068552at2759"/>
<sequence>MSPFLKELSSVCVRKLKGSKKNTGRGPRAPAVQGLVRIGDLLTAVVTVVGDADFDLLVRNCVATDGTPNNRVILSDNRGCATKPKLMGGWLKQRNPGNVLAYSYLSAFKFPDLMDLFLECTVSLCKGACEECPKEEYHELHVQNHGSDDQTTGSGNIDVRLSTRAKRSVENSTIPEESLRLRRVVHVVSPDDFPEFVSAPSSNTVYGGPGSDCFSLITLMAAVFIALLLVLTAAVVINIFRRSSANRAMENPMKFYGSGHRP</sequence>
<feature type="transmembrane region" description="Helical" evidence="1">
    <location>
        <begin position="214"/>
        <end position="240"/>
    </location>
</feature>
<dbReference type="Pfam" id="PF00100">
    <property type="entry name" value="Zona_pellucida"/>
    <property type="match status" value="1"/>
</dbReference>
<feature type="domain" description="ZP" evidence="2">
    <location>
        <begin position="1"/>
        <end position="139"/>
    </location>
</feature>
<dbReference type="AlphaFoldDB" id="A0A8J2KHQ7"/>